<dbReference type="InterPro" id="IPR050756">
    <property type="entry name" value="CSN3"/>
</dbReference>
<gene>
    <name evidence="4" type="ORF">BCV69DRAFT_282898</name>
</gene>
<evidence type="ECO:0000259" key="3">
    <source>
        <dbReference type="Pfam" id="PF22788"/>
    </source>
</evidence>
<dbReference type="AlphaFoldDB" id="A0A316U649"/>
<dbReference type="RefSeq" id="XP_025347840.1">
    <property type="nucleotide sequence ID" value="XM_025492515.1"/>
</dbReference>
<dbReference type="OrthoDB" id="29061at2759"/>
<reference evidence="4 5" key="1">
    <citation type="journal article" date="2018" name="Mol. Biol. Evol.">
        <title>Broad Genomic Sampling Reveals a Smut Pathogenic Ancestry of the Fungal Clade Ustilaginomycotina.</title>
        <authorList>
            <person name="Kijpornyongpan T."/>
            <person name="Mondo S.J."/>
            <person name="Barry K."/>
            <person name="Sandor L."/>
            <person name="Lee J."/>
            <person name="Lipzen A."/>
            <person name="Pangilinan J."/>
            <person name="LaButti K."/>
            <person name="Hainaut M."/>
            <person name="Henrissat B."/>
            <person name="Grigoriev I.V."/>
            <person name="Spatafora J.W."/>
            <person name="Aime M.C."/>
        </authorList>
    </citation>
    <scope>NUCLEOTIDE SEQUENCE [LARGE SCALE GENOMIC DNA]</scope>
    <source>
        <strain evidence="4 5">MCA 4718</strain>
    </source>
</reference>
<feature type="repeat" description="TPR" evidence="2">
    <location>
        <begin position="207"/>
        <end position="240"/>
    </location>
</feature>
<dbReference type="InterPro" id="IPR019734">
    <property type="entry name" value="TPR_rpt"/>
</dbReference>
<dbReference type="EMBL" id="KZ819327">
    <property type="protein sequence ID" value="PWN20680.1"/>
    <property type="molecule type" value="Genomic_DNA"/>
</dbReference>
<feature type="domain" description="COP9 signalosome complex subunit 3 N-terminal helical repeats" evidence="3">
    <location>
        <begin position="47"/>
        <end position="272"/>
    </location>
</feature>
<organism evidence="4 5">
    <name type="scientific">Pseudomicrostroma glucosiphilum</name>
    <dbReference type="NCBI Taxonomy" id="1684307"/>
    <lineage>
        <taxon>Eukaryota</taxon>
        <taxon>Fungi</taxon>
        <taxon>Dikarya</taxon>
        <taxon>Basidiomycota</taxon>
        <taxon>Ustilaginomycotina</taxon>
        <taxon>Exobasidiomycetes</taxon>
        <taxon>Microstromatales</taxon>
        <taxon>Microstromatales incertae sedis</taxon>
        <taxon>Pseudomicrostroma</taxon>
    </lineage>
</organism>
<evidence type="ECO:0000313" key="5">
    <source>
        <dbReference type="Proteomes" id="UP000245942"/>
    </source>
</evidence>
<dbReference type="Proteomes" id="UP000245942">
    <property type="component" value="Unassembled WGS sequence"/>
</dbReference>
<dbReference type="PANTHER" id="PTHR10758:SF1">
    <property type="entry name" value="COP9 SIGNALOSOME COMPLEX SUBUNIT 3"/>
    <property type="match status" value="1"/>
</dbReference>
<keyword evidence="5" id="KW-1185">Reference proteome</keyword>
<dbReference type="GeneID" id="37014249"/>
<evidence type="ECO:0000256" key="1">
    <source>
        <dbReference type="ARBA" id="ARBA00022490"/>
    </source>
</evidence>
<dbReference type="PANTHER" id="PTHR10758">
    <property type="entry name" value="26S PROTEASOME NON-ATPASE REGULATORY SUBUNIT 3/COP9 SIGNALOSOME COMPLEX SUBUNIT 3"/>
    <property type="match status" value="1"/>
</dbReference>
<proteinExistence type="predicted"/>
<sequence>MSSSGSSSLPRMSNIDDVLAVAIECGSDLAKVAQYLLPALIKLCNSHHGKGQDVLLQAAQGNRDPLTIVDAQEHSLAYVYILATRANDSLEDATAWRDLVPYIDVFVSHFRAQQLHLENPKVHDLAVAITAIAAKKGVDPKWGAETLNALLYRFTSPIPGQLTTLHTILATYLMGIDQPGFAHQWVLSRPLTDASRRYSPIRATDVIEYFYAGGCAYLQLGDWDRAESFFEQCITVPAHSAHDRQVLANKKLILAQLLRDGKIKALPSYVSPPVARNLRRFMQPYTAFADTYASKDRGITQSSLEEVASIHASVFDTDGVVPLITILIQRHPLRRIQRLGNSFTKLSIRDVVAVLALVGAQEAVSDAEQRVLALLQQLIANGELQATLTPHDPSPILTFNPSTAVLPASGGGAAAAAKPFASLESIATLSQQMHLLQQWNTRLDAKEREIARSAKYVQKQQSAINAVGAGRMGGPGGQGGPAGWAGGMMFDDDVNEDVFA</sequence>
<keyword evidence="1" id="KW-0963">Cytoplasm</keyword>
<accession>A0A316U649</accession>
<keyword evidence="2" id="KW-0802">TPR repeat</keyword>
<name>A0A316U649_9BASI</name>
<dbReference type="InterPro" id="IPR011990">
    <property type="entry name" value="TPR-like_helical_dom_sf"/>
</dbReference>
<dbReference type="GO" id="GO:0008180">
    <property type="term" value="C:COP9 signalosome"/>
    <property type="evidence" value="ECO:0007669"/>
    <property type="project" value="TreeGrafter"/>
</dbReference>
<dbReference type="Gene3D" id="1.25.40.10">
    <property type="entry name" value="Tetratricopeptide repeat domain"/>
    <property type="match status" value="1"/>
</dbReference>
<dbReference type="Pfam" id="PF22788">
    <property type="entry name" value="COP9_hel_rpt"/>
    <property type="match status" value="1"/>
</dbReference>
<evidence type="ECO:0000313" key="4">
    <source>
        <dbReference type="EMBL" id="PWN20680.1"/>
    </source>
</evidence>
<dbReference type="InterPro" id="IPR055089">
    <property type="entry name" value="COP9_N"/>
</dbReference>
<dbReference type="PROSITE" id="PS50005">
    <property type="entry name" value="TPR"/>
    <property type="match status" value="1"/>
</dbReference>
<dbReference type="STRING" id="1684307.A0A316U649"/>
<dbReference type="GO" id="GO:0006511">
    <property type="term" value="P:ubiquitin-dependent protein catabolic process"/>
    <property type="evidence" value="ECO:0007669"/>
    <property type="project" value="TreeGrafter"/>
</dbReference>
<evidence type="ECO:0000256" key="2">
    <source>
        <dbReference type="PROSITE-ProRule" id="PRU00339"/>
    </source>
</evidence>
<protein>
    <recommendedName>
        <fullName evidence="3">COP9 signalosome complex subunit 3 N-terminal helical repeats domain-containing protein</fullName>
    </recommendedName>
</protein>